<feature type="compositionally biased region" description="Acidic residues" evidence="1">
    <location>
        <begin position="77"/>
        <end position="87"/>
    </location>
</feature>
<accession>A0AAV3QSU3</accession>
<name>A0AAV3QSU3_LITER</name>
<evidence type="ECO:0000256" key="1">
    <source>
        <dbReference type="SAM" id="MobiDB-lite"/>
    </source>
</evidence>
<sequence>MSNEKLVIKASCEDKEEEDFTETMSLLAKNFNKILKRFNKKPYSGGNNPGSVKVLVTFKWNAPTMSKSSPKATTPLSDDESDEEEGSDNNVNNFVAFTARDTKEDVVISIVNDCPTDTMSDDEGDLTKEELMANYQMMFMKWSKLTRADTAGEIERDALMKKSHDLMKFVEQQKLEIRILEEKVHRMIKGIKMMNSSIATLDEILLQGNRSGDNTGV</sequence>
<keyword evidence="3" id="KW-1185">Reference proteome</keyword>
<evidence type="ECO:0000313" key="2">
    <source>
        <dbReference type="EMBL" id="GAA0166071.1"/>
    </source>
</evidence>
<organism evidence="2 3">
    <name type="scientific">Lithospermum erythrorhizon</name>
    <name type="common">Purple gromwell</name>
    <name type="synonym">Lithospermum officinale var. erythrorhizon</name>
    <dbReference type="NCBI Taxonomy" id="34254"/>
    <lineage>
        <taxon>Eukaryota</taxon>
        <taxon>Viridiplantae</taxon>
        <taxon>Streptophyta</taxon>
        <taxon>Embryophyta</taxon>
        <taxon>Tracheophyta</taxon>
        <taxon>Spermatophyta</taxon>
        <taxon>Magnoliopsida</taxon>
        <taxon>eudicotyledons</taxon>
        <taxon>Gunneridae</taxon>
        <taxon>Pentapetalae</taxon>
        <taxon>asterids</taxon>
        <taxon>lamiids</taxon>
        <taxon>Boraginales</taxon>
        <taxon>Boraginaceae</taxon>
        <taxon>Boraginoideae</taxon>
        <taxon>Lithospermeae</taxon>
        <taxon>Lithospermum</taxon>
    </lineage>
</organism>
<dbReference type="AlphaFoldDB" id="A0AAV3QSU3"/>
<dbReference type="EMBL" id="BAABME010005594">
    <property type="protein sequence ID" value="GAA0166071.1"/>
    <property type="molecule type" value="Genomic_DNA"/>
</dbReference>
<protein>
    <submittedName>
        <fullName evidence="2">Uncharacterized protein</fullName>
    </submittedName>
</protein>
<feature type="region of interest" description="Disordered" evidence="1">
    <location>
        <begin position="65"/>
        <end position="90"/>
    </location>
</feature>
<reference evidence="2 3" key="1">
    <citation type="submission" date="2024-01" db="EMBL/GenBank/DDBJ databases">
        <title>The complete chloroplast genome sequence of Lithospermum erythrorhizon: insights into the phylogenetic relationship among Boraginaceae species and the maternal lineages of purple gromwells.</title>
        <authorList>
            <person name="Okada T."/>
            <person name="Watanabe K."/>
        </authorList>
    </citation>
    <scope>NUCLEOTIDE SEQUENCE [LARGE SCALE GENOMIC DNA]</scope>
</reference>
<proteinExistence type="predicted"/>
<dbReference type="Proteomes" id="UP001454036">
    <property type="component" value="Unassembled WGS sequence"/>
</dbReference>
<feature type="compositionally biased region" description="Polar residues" evidence="1">
    <location>
        <begin position="65"/>
        <end position="76"/>
    </location>
</feature>
<gene>
    <name evidence="2" type="ORF">LIER_21318</name>
</gene>
<evidence type="ECO:0000313" key="3">
    <source>
        <dbReference type="Proteomes" id="UP001454036"/>
    </source>
</evidence>
<comment type="caution">
    <text evidence="2">The sequence shown here is derived from an EMBL/GenBank/DDBJ whole genome shotgun (WGS) entry which is preliminary data.</text>
</comment>